<dbReference type="InterPro" id="IPR001611">
    <property type="entry name" value="Leu-rich_rpt"/>
</dbReference>
<dbReference type="InterPro" id="IPR003591">
    <property type="entry name" value="Leu-rich_rpt_typical-subtyp"/>
</dbReference>
<evidence type="ECO:0000313" key="5">
    <source>
        <dbReference type="RefSeq" id="XP_022300606.1"/>
    </source>
</evidence>
<feature type="signal peptide" evidence="3">
    <location>
        <begin position="1"/>
        <end position="23"/>
    </location>
</feature>
<dbReference type="PANTHER" id="PTHR24369:SF211">
    <property type="entry name" value="LEUCINE-RICH REPEAT-CONTAINING PROTEIN 15-LIKE"/>
    <property type="match status" value="1"/>
</dbReference>
<accession>A0A8B8BCA4</accession>
<dbReference type="GeneID" id="111108811"/>
<dbReference type="GO" id="GO:0005886">
    <property type="term" value="C:plasma membrane"/>
    <property type="evidence" value="ECO:0007669"/>
    <property type="project" value="TreeGrafter"/>
</dbReference>
<dbReference type="KEGG" id="cvn:111108811"/>
<evidence type="ECO:0000256" key="1">
    <source>
        <dbReference type="ARBA" id="ARBA00022614"/>
    </source>
</evidence>
<dbReference type="AlphaFoldDB" id="A0A8B8BCA4"/>
<keyword evidence="3" id="KW-0732">Signal</keyword>
<keyword evidence="4" id="KW-1185">Reference proteome</keyword>
<dbReference type="Gene3D" id="3.80.10.10">
    <property type="entry name" value="Ribonuclease Inhibitor"/>
    <property type="match status" value="3"/>
</dbReference>
<keyword evidence="1" id="KW-0433">Leucine-rich repeat</keyword>
<protein>
    <submittedName>
        <fullName evidence="5">Leucine-rich repeat-containing G-protein coupled receptor 4-like</fullName>
    </submittedName>
</protein>
<proteinExistence type="predicted"/>
<dbReference type="InterPro" id="IPR032675">
    <property type="entry name" value="LRR_dom_sf"/>
</dbReference>
<evidence type="ECO:0000256" key="2">
    <source>
        <dbReference type="ARBA" id="ARBA00022737"/>
    </source>
</evidence>
<gene>
    <name evidence="5" type="primary">LOC111108811</name>
</gene>
<dbReference type="OrthoDB" id="6137799at2759"/>
<evidence type="ECO:0000313" key="4">
    <source>
        <dbReference type="Proteomes" id="UP000694844"/>
    </source>
</evidence>
<reference evidence="5" key="1">
    <citation type="submission" date="2025-08" db="UniProtKB">
        <authorList>
            <consortium name="RefSeq"/>
        </authorList>
    </citation>
    <scope>IDENTIFICATION</scope>
    <source>
        <tissue evidence="5">Whole sample</tissue>
    </source>
</reference>
<organism evidence="4 5">
    <name type="scientific">Crassostrea virginica</name>
    <name type="common">Eastern oyster</name>
    <dbReference type="NCBI Taxonomy" id="6565"/>
    <lineage>
        <taxon>Eukaryota</taxon>
        <taxon>Metazoa</taxon>
        <taxon>Spiralia</taxon>
        <taxon>Lophotrochozoa</taxon>
        <taxon>Mollusca</taxon>
        <taxon>Bivalvia</taxon>
        <taxon>Autobranchia</taxon>
        <taxon>Pteriomorphia</taxon>
        <taxon>Ostreida</taxon>
        <taxon>Ostreoidea</taxon>
        <taxon>Ostreidae</taxon>
        <taxon>Crassostrea</taxon>
    </lineage>
</organism>
<keyword evidence="2" id="KW-0677">Repeat</keyword>
<sequence length="466" mass="51709">MATLKTLLFVGYHVTLFISQAHAFSRRSSGNDANCPLPPPCECDRDDPIVYCRDKNLTSIPTVTRAEGLWAFYLGANKIRQIPSKSFVGVKLQMLILDSNEIDSIADDAFTGSEDSLIVLHLHYNRLEELPSAVGKLSKIMGVKLQGNPMPDFRKDVLQNISSSLQFISMGSAAMPEWPSNLKYLPNLISIDLYDVIFPNIPPDAFEMYKKNFSFLNIQNTSLNTLPNLDGFDSLGDILFQGNKNLSANAITNACRNGLPGLMHATFQNNNLETIPNIFQNSSKLGALSVYSEPLEDIRDDVFPPGLFKHFMYLFINDTRLTRIPRGLSSLESVVRLQLTNNKIMEIGGEDFSGMTSLTSLYLSGNPISEVSDDAFLSINQLGDVRLDKTNLTTIPKAFRNIKALQDVDLSGSPIQCSCKNLGWIKGWKTMPENLQIYGSCANIHMDIASYVHLEVPKCTDSFGVV</sequence>
<evidence type="ECO:0000256" key="3">
    <source>
        <dbReference type="SAM" id="SignalP"/>
    </source>
</evidence>
<dbReference type="SMART" id="SM00369">
    <property type="entry name" value="LRR_TYP"/>
    <property type="match status" value="7"/>
</dbReference>
<dbReference type="PANTHER" id="PTHR24369">
    <property type="entry name" value="ANTIGEN BSP, PUTATIVE-RELATED"/>
    <property type="match status" value="1"/>
</dbReference>
<dbReference type="PROSITE" id="PS51450">
    <property type="entry name" value="LRR"/>
    <property type="match status" value="1"/>
</dbReference>
<dbReference type="InterPro" id="IPR050541">
    <property type="entry name" value="LRR_TM_domain-containing"/>
</dbReference>
<name>A0A8B8BCA4_CRAVI</name>
<dbReference type="Pfam" id="PF13855">
    <property type="entry name" value="LRR_8"/>
    <property type="match status" value="2"/>
</dbReference>
<dbReference type="SUPFAM" id="SSF52047">
    <property type="entry name" value="RNI-like"/>
    <property type="match status" value="1"/>
</dbReference>
<dbReference type="RefSeq" id="XP_022300606.1">
    <property type="nucleotide sequence ID" value="XM_022444898.1"/>
</dbReference>
<dbReference type="Proteomes" id="UP000694844">
    <property type="component" value="Chromosome 8"/>
</dbReference>
<feature type="chain" id="PRO_5034372280" evidence="3">
    <location>
        <begin position="24"/>
        <end position="466"/>
    </location>
</feature>